<dbReference type="AlphaFoldDB" id="A0A8J2T0I0"/>
<feature type="transmembrane region" description="Helical" evidence="1">
    <location>
        <begin position="162"/>
        <end position="180"/>
    </location>
</feature>
<dbReference type="EMBL" id="CAKKNE010000005">
    <property type="protein sequence ID" value="CAH0377473.1"/>
    <property type="molecule type" value="Genomic_DNA"/>
</dbReference>
<reference evidence="2" key="1">
    <citation type="submission" date="2021-11" db="EMBL/GenBank/DDBJ databases">
        <authorList>
            <consortium name="Genoscope - CEA"/>
            <person name="William W."/>
        </authorList>
    </citation>
    <scope>NUCLEOTIDE SEQUENCE</scope>
</reference>
<keyword evidence="1" id="KW-0812">Transmembrane</keyword>
<evidence type="ECO:0000256" key="1">
    <source>
        <dbReference type="SAM" id="Phobius"/>
    </source>
</evidence>
<accession>A0A8J2T0I0</accession>
<name>A0A8J2T0I0_9STRA</name>
<feature type="transmembrane region" description="Helical" evidence="1">
    <location>
        <begin position="186"/>
        <end position="206"/>
    </location>
</feature>
<proteinExistence type="predicted"/>
<protein>
    <submittedName>
        <fullName evidence="2">Uncharacterized protein</fullName>
    </submittedName>
</protein>
<evidence type="ECO:0000313" key="2">
    <source>
        <dbReference type="EMBL" id="CAH0377473.1"/>
    </source>
</evidence>
<keyword evidence="1" id="KW-0472">Membrane</keyword>
<evidence type="ECO:0000313" key="3">
    <source>
        <dbReference type="Proteomes" id="UP000789595"/>
    </source>
</evidence>
<organism evidence="2 3">
    <name type="scientific">Pelagomonas calceolata</name>
    <dbReference type="NCBI Taxonomy" id="35677"/>
    <lineage>
        <taxon>Eukaryota</taxon>
        <taxon>Sar</taxon>
        <taxon>Stramenopiles</taxon>
        <taxon>Ochrophyta</taxon>
        <taxon>Pelagophyceae</taxon>
        <taxon>Pelagomonadales</taxon>
        <taxon>Pelagomonadaceae</taxon>
        <taxon>Pelagomonas</taxon>
    </lineage>
</organism>
<comment type="caution">
    <text evidence="2">The sequence shown here is derived from an EMBL/GenBank/DDBJ whole genome shotgun (WGS) entry which is preliminary data.</text>
</comment>
<sequence length="207" mass="21831">MSYLGPAQTMESYGMKSDAFTDAIVRGSGAWQMCAAATMVLDEETILDKAFIPVIAAMLLYIPAITEVKGGIPKEPLVAWLGVHVVLATLAESGKVNKWVAPALYIFNGAQAYFAPEQTFKLYGGPALSAEGVHVTRVWGTAMLCTAAYLSALANGDGARKGVGYAYLVAAGTVIRSFVFDTDLGVSRPILAAWIVACLGIAYLGLN</sequence>
<dbReference type="Proteomes" id="UP000789595">
    <property type="component" value="Unassembled WGS sequence"/>
</dbReference>
<gene>
    <name evidence="2" type="ORF">PECAL_5P20080</name>
</gene>
<keyword evidence="3" id="KW-1185">Reference proteome</keyword>
<keyword evidence="1" id="KW-1133">Transmembrane helix</keyword>